<evidence type="ECO:0000313" key="6">
    <source>
        <dbReference type="Proteomes" id="UP000606490"/>
    </source>
</evidence>
<comment type="cofactor">
    <cofactor evidence="1">
        <name>Fe(2+)</name>
        <dbReference type="ChEBI" id="CHEBI:29033"/>
    </cofactor>
</comment>
<comment type="caution">
    <text evidence="5">The sequence shown here is derived from an EMBL/GenBank/DDBJ whole genome shotgun (WGS) entry which is preliminary data.</text>
</comment>
<dbReference type="PANTHER" id="PTHR10696">
    <property type="entry name" value="GAMMA-BUTYROBETAINE HYDROXYLASE-RELATED"/>
    <property type="match status" value="1"/>
</dbReference>
<keyword evidence="3" id="KW-0045">Antibiotic biosynthesis</keyword>
<accession>A0ABS1VEA4</accession>
<evidence type="ECO:0000256" key="1">
    <source>
        <dbReference type="ARBA" id="ARBA00001954"/>
    </source>
</evidence>
<dbReference type="InterPro" id="IPR003819">
    <property type="entry name" value="TauD/TfdA-like"/>
</dbReference>
<dbReference type="EMBL" id="JAEUXJ010000025">
    <property type="protein sequence ID" value="MBL6459049.1"/>
    <property type="molecule type" value="Genomic_DNA"/>
</dbReference>
<evidence type="ECO:0000313" key="5">
    <source>
        <dbReference type="EMBL" id="MBL6459049.1"/>
    </source>
</evidence>
<evidence type="ECO:0000259" key="4">
    <source>
        <dbReference type="Pfam" id="PF02668"/>
    </source>
</evidence>
<sequence>MALPPGPIGGAAAWKGAEMARRTEWLHHFTPEELRELDAAIRAHVASGAEMGAITRAGFHMPVLAATLRGVLQDLLHGRGFVQLRGFPIEKYSTSEAAIAYLIIGAHLGSFRSQNAKGHLLGHVCDLGLDIRKPTVRYYQTNKELEFHTDSSDLVGLLCLKTSKSGGESMIVSSVTLHDEIRRRRPDLYPALFDAFPTDRRGEIPPGMEPWFEVPVFNWHAGELTTIYSGQYIRSAQQNFPQARRLTAQEREALDLLDSLTRDPELHLKIEFRPGDMQFLHNHQILHSRTDFEDWPEPERRRHLFRLWLAPEGGRDLPPSFAQRYGSLTPGDRGGIITRDTTLKFVLEPQ</sequence>
<gene>
    <name evidence="5" type="ORF">JMJ55_27345</name>
</gene>
<name>A0ABS1VEA4_9PROT</name>
<evidence type="ECO:0000256" key="2">
    <source>
        <dbReference type="ARBA" id="ARBA00023002"/>
    </source>
</evidence>
<dbReference type="GO" id="GO:0051213">
    <property type="term" value="F:dioxygenase activity"/>
    <property type="evidence" value="ECO:0007669"/>
    <property type="project" value="UniProtKB-KW"/>
</dbReference>
<dbReference type="Gene3D" id="3.60.130.10">
    <property type="entry name" value="Clavaminate synthase-like"/>
    <property type="match status" value="1"/>
</dbReference>
<dbReference type="PANTHER" id="PTHR10696:SF56">
    <property type="entry name" value="TAUD_TFDA-LIKE DOMAIN-CONTAINING PROTEIN"/>
    <property type="match status" value="1"/>
</dbReference>
<dbReference type="InterPro" id="IPR050411">
    <property type="entry name" value="AlphaKG_dependent_hydroxylases"/>
</dbReference>
<organism evidence="5 6">
    <name type="scientific">Belnapia mucosa</name>
    <dbReference type="NCBI Taxonomy" id="2804532"/>
    <lineage>
        <taxon>Bacteria</taxon>
        <taxon>Pseudomonadati</taxon>
        <taxon>Pseudomonadota</taxon>
        <taxon>Alphaproteobacteria</taxon>
        <taxon>Acetobacterales</taxon>
        <taxon>Roseomonadaceae</taxon>
        <taxon>Belnapia</taxon>
    </lineage>
</organism>
<dbReference type="SUPFAM" id="SSF51197">
    <property type="entry name" value="Clavaminate synthase-like"/>
    <property type="match status" value="1"/>
</dbReference>
<keyword evidence="2" id="KW-0560">Oxidoreductase</keyword>
<dbReference type="InterPro" id="IPR042098">
    <property type="entry name" value="TauD-like_sf"/>
</dbReference>
<protein>
    <submittedName>
        <fullName evidence="5">TauD/TfdA family dioxygenase</fullName>
    </submittedName>
</protein>
<proteinExistence type="predicted"/>
<dbReference type="Pfam" id="PF02668">
    <property type="entry name" value="TauD"/>
    <property type="match status" value="1"/>
</dbReference>
<keyword evidence="5" id="KW-0223">Dioxygenase</keyword>
<keyword evidence="6" id="KW-1185">Reference proteome</keyword>
<evidence type="ECO:0000256" key="3">
    <source>
        <dbReference type="ARBA" id="ARBA00023194"/>
    </source>
</evidence>
<feature type="domain" description="TauD/TfdA-like" evidence="4">
    <location>
        <begin position="58"/>
        <end position="308"/>
    </location>
</feature>
<reference evidence="5 6" key="1">
    <citation type="submission" date="2021-01" db="EMBL/GenBank/DDBJ databases">
        <title>Belnapia mucosa sp. nov. and Belnapia arida sp. nov., isolated from the Tabernas Desert (Almeria, Spain).</title>
        <authorList>
            <person name="Molina-Menor E."/>
            <person name="Vidal-Verdu A."/>
            <person name="Calonge A."/>
            <person name="Satari L."/>
            <person name="Pereto Magraner J."/>
            <person name="Porcar Miralles M."/>
        </authorList>
    </citation>
    <scope>NUCLEOTIDE SEQUENCE [LARGE SCALE GENOMIC DNA]</scope>
    <source>
        <strain evidence="5 6">T6</strain>
    </source>
</reference>
<dbReference type="Proteomes" id="UP000606490">
    <property type="component" value="Unassembled WGS sequence"/>
</dbReference>